<comment type="caution">
    <text evidence="2">The sequence shown here is derived from an EMBL/GenBank/DDBJ whole genome shotgun (WGS) entry which is preliminary data.</text>
</comment>
<keyword evidence="2" id="KW-0808">Transferase</keyword>
<feature type="domain" description="Methyltransferase FkbM" evidence="1">
    <location>
        <begin position="98"/>
        <end position="251"/>
    </location>
</feature>
<dbReference type="InterPro" id="IPR052514">
    <property type="entry name" value="SAM-dependent_MTase"/>
</dbReference>
<dbReference type="Proteomes" id="UP000317371">
    <property type="component" value="Unassembled WGS sequence"/>
</dbReference>
<keyword evidence="3" id="KW-1185">Reference proteome</keyword>
<dbReference type="Gene3D" id="3.40.50.150">
    <property type="entry name" value="Vaccinia Virus protein VP39"/>
    <property type="match status" value="1"/>
</dbReference>
<dbReference type="GO" id="GO:0032259">
    <property type="term" value="P:methylation"/>
    <property type="evidence" value="ECO:0007669"/>
    <property type="project" value="UniProtKB-KW"/>
</dbReference>
<protein>
    <submittedName>
        <fullName evidence="2">FkbM family methyltransferase</fullName>
    </submittedName>
</protein>
<accession>A0A540VJS2</accession>
<organism evidence="2 3">
    <name type="scientific">Litorilinea aerophila</name>
    <dbReference type="NCBI Taxonomy" id="1204385"/>
    <lineage>
        <taxon>Bacteria</taxon>
        <taxon>Bacillati</taxon>
        <taxon>Chloroflexota</taxon>
        <taxon>Caldilineae</taxon>
        <taxon>Caldilineales</taxon>
        <taxon>Caldilineaceae</taxon>
        <taxon>Litorilinea</taxon>
    </lineage>
</organism>
<evidence type="ECO:0000313" key="3">
    <source>
        <dbReference type="Proteomes" id="UP000317371"/>
    </source>
</evidence>
<name>A0A540VJS2_9CHLR</name>
<proteinExistence type="predicted"/>
<dbReference type="AlphaFoldDB" id="A0A540VJS2"/>
<dbReference type="Pfam" id="PF05050">
    <property type="entry name" value="Methyltransf_21"/>
    <property type="match status" value="1"/>
</dbReference>
<evidence type="ECO:0000313" key="2">
    <source>
        <dbReference type="EMBL" id="TQE97007.1"/>
    </source>
</evidence>
<dbReference type="EMBL" id="VIGC01000005">
    <property type="protein sequence ID" value="TQE97007.1"/>
    <property type="molecule type" value="Genomic_DNA"/>
</dbReference>
<dbReference type="InterPro" id="IPR006342">
    <property type="entry name" value="FkbM_mtfrase"/>
</dbReference>
<gene>
    <name evidence="2" type="ORF">FKZ61_05045</name>
</gene>
<dbReference type="InParanoid" id="A0A540VJS2"/>
<dbReference type="GO" id="GO:0008168">
    <property type="term" value="F:methyltransferase activity"/>
    <property type="evidence" value="ECO:0007669"/>
    <property type="project" value="UniProtKB-KW"/>
</dbReference>
<dbReference type="SUPFAM" id="SSF53335">
    <property type="entry name" value="S-adenosyl-L-methionine-dependent methyltransferases"/>
    <property type="match status" value="1"/>
</dbReference>
<dbReference type="NCBIfam" id="TIGR01444">
    <property type="entry name" value="fkbM_fam"/>
    <property type="match status" value="1"/>
</dbReference>
<dbReference type="PANTHER" id="PTHR34203:SF15">
    <property type="entry name" value="SLL1173 PROTEIN"/>
    <property type="match status" value="1"/>
</dbReference>
<sequence>MDGAAVSSEPSSMKDMDLAGLKYLSKLLLHPRHRRRPAAWMELIRLWRMPRYRPAYTHLLGPPLRLIDAASFLSAYDAIFCREIYRFEAPSAEPTILDCGANIGLSVLYFKQRYPRARLIAFEPDAIAFDALSENVRSFGLRDVALHPKAVWHTETELAFVSDGADAGRLALYAAEPGVQLVQTVDLNPFLERPVDLLKLDVEGAETEILVHCRDDLQKVQRLFVEYHSLSGRHQELHRLLTVLAEAGFRVQIQSESVATQPFVRPKIQAGMDLQLNIFATRPSTV</sequence>
<dbReference type="OrthoDB" id="147340at2"/>
<reference evidence="2 3" key="1">
    <citation type="submission" date="2019-06" db="EMBL/GenBank/DDBJ databases">
        <title>Genome sequence of Litorilinea aerophila BAA-2444.</title>
        <authorList>
            <person name="Maclea K.S."/>
            <person name="Maurais E.G."/>
            <person name="Iannazzi L.C."/>
        </authorList>
    </citation>
    <scope>NUCLEOTIDE SEQUENCE [LARGE SCALE GENOMIC DNA]</scope>
    <source>
        <strain evidence="2 3">ATCC BAA-2444</strain>
    </source>
</reference>
<keyword evidence="2" id="KW-0489">Methyltransferase</keyword>
<dbReference type="PANTHER" id="PTHR34203">
    <property type="entry name" value="METHYLTRANSFERASE, FKBM FAMILY PROTEIN"/>
    <property type="match status" value="1"/>
</dbReference>
<dbReference type="InterPro" id="IPR029063">
    <property type="entry name" value="SAM-dependent_MTases_sf"/>
</dbReference>
<evidence type="ECO:0000259" key="1">
    <source>
        <dbReference type="Pfam" id="PF05050"/>
    </source>
</evidence>